<dbReference type="STRING" id="1915.SLINC_2671"/>
<dbReference type="SMART" id="SM00220">
    <property type="entry name" value="S_TKc"/>
    <property type="match status" value="1"/>
</dbReference>
<evidence type="ECO:0000256" key="1">
    <source>
        <dbReference type="ARBA" id="ARBA00022679"/>
    </source>
</evidence>
<dbReference type="EMBL" id="CP016438">
    <property type="protein sequence ID" value="ANS64895.1"/>
    <property type="molecule type" value="Genomic_DNA"/>
</dbReference>
<dbReference type="PANTHER" id="PTHR43289:SF34">
    <property type="entry name" value="SERINE_THREONINE-PROTEIN KINASE YBDM-RELATED"/>
    <property type="match status" value="1"/>
</dbReference>
<feature type="compositionally biased region" description="Basic and acidic residues" evidence="5">
    <location>
        <begin position="322"/>
        <end position="335"/>
    </location>
</feature>
<feature type="compositionally biased region" description="Pro residues" evidence="5">
    <location>
        <begin position="339"/>
        <end position="348"/>
    </location>
</feature>
<evidence type="ECO:0000313" key="6">
    <source>
        <dbReference type="EMBL" id="ANS64895.1"/>
    </source>
</evidence>
<keyword evidence="3 6" id="KW-0418">Kinase</keyword>
<dbReference type="PANTHER" id="PTHR43289">
    <property type="entry name" value="MITOGEN-ACTIVATED PROTEIN KINASE KINASE KINASE 20-RELATED"/>
    <property type="match status" value="1"/>
</dbReference>
<dbReference type="Pfam" id="PF13360">
    <property type="entry name" value="PQQ_2"/>
    <property type="match status" value="2"/>
</dbReference>
<dbReference type="InterPro" id="IPR002372">
    <property type="entry name" value="PQQ_rpt_dom"/>
</dbReference>
<dbReference type="SUPFAM" id="SSF50998">
    <property type="entry name" value="Quinoprotein alcohol dehydrogenase-like"/>
    <property type="match status" value="1"/>
</dbReference>
<proteinExistence type="predicted"/>
<dbReference type="InterPro" id="IPR015943">
    <property type="entry name" value="WD40/YVTN_repeat-like_dom_sf"/>
</dbReference>
<evidence type="ECO:0000256" key="3">
    <source>
        <dbReference type="ARBA" id="ARBA00022777"/>
    </source>
</evidence>
<accession>A0A1B1M8C5</accession>
<reference evidence="6 7" key="1">
    <citation type="submission" date="2016-07" db="EMBL/GenBank/DDBJ databases">
        <title>Enhancement of antibiotic productionsby engineered nitrateutilization in actinobacteria.</title>
        <authorList>
            <person name="Meng S.C."/>
        </authorList>
    </citation>
    <scope>NUCLEOTIDE SEQUENCE [LARGE SCALE GENOMIC DNA]</scope>
    <source>
        <strain evidence="6 7">NRRL 2936</strain>
    </source>
</reference>
<keyword evidence="2" id="KW-0547">Nucleotide-binding</keyword>
<dbReference type="RefSeq" id="WP_067431714.1">
    <property type="nucleotide sequence ID" value="NZ_CP016438.1"/>
</dbReference>
<dbReference type="Pfam" id="PF00069">
    <property type="entry name" value="Pkinase"/>
    <property type="match status" value="1"/>
</dbReference>
<evidence type="ECO:0000256" key="2">
    <source>
        <dbReference type="ARBA" id="ARBA00022741"/>
    </source>
</evidence>
<dbReference type="InterPro" id="IPR011009">
    <property type="entry name" value="Kinase-like_dom_sf"/>
</dbReference>
<keyword evidence="1" id="KW-0808">Transferase</keyword>
<dbReference type="Gene3D" id="3.30.200.20">
    <property type="entry name" value="Phosphorylase Kinase, domain 1"/>
    <property type="match status" value="1"/>
</dbReference>
<dbReference type="GO" id="GO:0004674">
    <property type="term" value="F:protein serine/threonine kinase activity"/>
    <property type="evidence" value="ECO:0007669"/>
    <property type="project" value="UniProtKB-KW"/>
</dbReference>
<feature type="region of interest" description="Disordered" evidence="5">
    <location>
        <begin position="322"/>
        <end position="349"/>
    </location>
</feature>
<name>A0A1B1M8C5_STRLN</name>
<keyword evidence="7" id="KW-1185">Reference proteome</keyword>
<dbReference type="KEGG" id="sls:SLINC_2671"/>
<evidence type="ECO:0000313" key="7">
    <source>
        <dbReference type="Proteomes" id="UP000092598"/>
    </source>
</evidence>
<dbReference type="AlphaFoldDB" id="A0A1B1M8C5"/>
<evidence type="ECO:0000256" key="4">
    <source>
        <dbReference type="ARBA" id="ARBA00022840"/>
    </source>
</evidence>
<evidence type="ECO:0000256" key="5">
    <source>
        <dbReference type="SAM" id="MobiDB-lite"/>
    </source>
</evidence>
<sequence length="689" mass="71272">MQALRGTDPRRIGPYTVLARLGADGTDEVYLAEAPTGLRLTVKVARTEDDPTFRARFRQEVRAAWSVGGPGTYVARIVDADTEGERPWVAMEFVDGPNLRDAVLDHGPLPEHALRLLAAAVGQALAAIHAQGLVHGEVKPSTILLAADGPRLVGFGTCFGTGVDPPGDVFALGEVLVHASGGDLSAVPESLRGLVGSCLREDPARRPAPGQVIAATGHTAWSLREGLRAGWYTATATTGRPGGVTGTGPVEEDERWLPEHDSEGWPCRVEHLVSPTLVDENEDETAEPPSRRRLLLGVGAGALLAAGAGTGGWLWLRDRDTEDGAKDADDPDHTIDGSAPPPPSPLAPPERAVIAWTYDTGGAVAGPSAGPSVALSLYGDMVYAGGLDGALHAVAVGGAGTERWKTELGGVVGPPVALPEGACCVARSGRRLCAVDPRGRVRWERAFDKEPYASVLVDADGLVLVSTRASSATGSVRAYQGDGTLAWDARTPDPLTAEPVVAGDVVYVSTRTSLTALDAYDGTQLWAFHVGAPVGRPALLGGTLVAGTSGTAGTSGADSVLGFSADGNGVLWGATHTGLGHANPFVAFQGLAVTTAEGALVALDPDDGSTAWEFRASGDPEEYSAPTVNGDLVHALLGRTLYLLEPDGRRARVLTFPGLPVSPTARPVAGARYVYVTTEQGIAAVNLTA</sequence>
<dbReference type="GO" id="GO:0005524">
    <property type="term" value="F:ATP binding"/>
    <property type="evidence" value="ECO:0007669"/>
    <property type="project" value="UniProtKB-KW"/>
</dbReference>
<dbReference type="SUPFAM" id="SSF56112">
    <property type="entry name" value="Protein kinase-like (PK-like)"/>
    <property type="match status" value="1"/>
</dbReference>
<dbReference type="SMART" id="SM00564">
    <property type="entry name" value="PQQ"/>
    <property type="match status" value="5"/>
</dbReference>
<keyword evidence="4" id="KW-0067">ATP-binding</keyword>
<dbReference type="Proteomes" id="UP000092598">
    <property type="component" value="Chromosome"/>
</dbReference>
<dbReference type="InterPro" id="IPR000719">
    <property type="entry name" value="Prot_kinase_dom"/>
</dbReference>
<protein>
    <submittedName>
        <fullName evidence="6">Putative serine/threonine protein kinase</fullName>
    </submittedName>
</protein>
<keyword evidence="6" id="KW-0723">Serine/threonine-protein kinase</keyword>
<dbReference type="InterPro" id="IPR018391">
    <property type="entry name" value="PQQ_b-propeller_rpt"/>
</dbReference>
<dbReference type="Gene3D" id="2.130.10.10">
    <property type="entry name" value="YVTN repeat-like/Quinoprotein amine dehydrogenase"/>
    <property type="match status" value="1"/>
</dbReference>
<dbReference type="Gene3D" id="1.10.510.10">
    <property type="entry name" value="Transferase(Phosphotransferase) domain 1"/>
    <property type="match status" value="1"/>
</dbReference>
<dbReference type="OrthoDB" id="9801841at2"/>
<organism evidence="6 7">
    <name type="scientific">Streptomyces lincolnensis</name>
    <dbReference type="NCBI Taxonomy" id="1915"/>
    <lineage>
        <taxon>Bacteria</taxon>
        <taxon>Bacillati</taxon>
        <taxon>Actinomycetota</taxon>
        <taxon>Actinomycetes</taxon>
        <taxon>Kitasatosporales</taxon>
        <taxon>Streptomycetaceae</taxon>
        <taxon>Streptomyces</taxon>
    </lineage>
</organism>
<dbReference type="Gene3D" id="2.40.10.480">
    <property type="match status" value="1"/>
</dbReference>
<dbReference type="InterPro" id="IPR011047">
    <property type="entry name" value="Quinoprotein_ADH-like_sf"/>
</dbReference>
<dbReference type="PROSITE" id="PS50011">
    <property type="entry name" value="PROTEIN_KINASE_DOM"/>
    <property type="match status" value="1"/>
</dbReference>
<gene>
    <name evidence="6" type="ORF">SLINC_2671</name>
</gene>